<evidence type="ECO:0000313" key="4">
    <source>
        <dbReference type="EMBL" id="GAV75446.1"/>
    </source>
</evidence>
<organism evidence="4 5">
    <name type="scientific">Cephalotus follicularis</name>
    <name type="common">Albany pitcher plant</name>
    <dbReference type="NCBI Taxonomy" id="3775"/>
    <lineage>
        <taxon>Eukaryota</taxon>
        <taxon>Viridiplantae</taxon>
        <taxon>Streptophyta</taxon>
        <taxon>Embryophyta</taxon>
        <taxon>Tracheophyta</taxon>
        <taxon>Spermatophyta</taxon>
        <taxon>Magnoliopsida</taxon>
        <taxon>eudicotyledons</taxon>
        <taxon>Gunneridae</taxon>
        <taxon>Pentapetalae</taxon>
        <taxon>rosids</taxon>
        <taxon>fabids</taxon>
        <taxon>Oxalidales</taxon>
        <taxon>Cephalotaceae</taxon>
        <taxon>Cephalotus</taxon>
    </lineage>
</organism>
<dbReference type="InterPro" id="IPR022941">
    <property type="entry name" value="SRP54"/>
</dbReference>
<dbReference type="InterPro" id="IPR027417">
    <property type="entry name" value="P-loop_NTPase"/>
</dbReference>
<dbReference type="Pfam" id="PF00448">
    <property type="entry name" value="SRP54"/>
    <property type="match status" value="1"/>
</dbReference>
<dbReference type="GO" id="GO:0005525">
    <property type="term" value="F:GTP binding"/>
    <property type="evidence" value="ECO:0007669"/>
    <property type="project" value="UniProtKB-KW"/>
</dbReference>
<dbReference type="PANTHER" id="PTHR11564:SF5">
    <property type="entry name" value="SIGNAL RECOGNITION PARTICLE SUBUNIT SRP54"/>
    <property type="match status" value="1"/>
</dbReference>
<dbReference type="SUPFAM" id="SSF52540">
    <property type="entry name" value="P-loop containing nucleoside triphosphate hydrolases"/>
    <property type="match status" value="1"/>
</dbReference>
<dbReference type="GO" id="GO:0003924">
    <property type="term" value="F:GTPase activity"/>
    <property type="evidence" value="ECO:0007669"/>
    <property type="project" value="InterPro"/>
</dbReference>
<feature type="domain" description="SRP54-type proteins GTP-binding" evidence="3">
    <location>
        <begin position="1"/>
        <end position="103"/>
    </location>
</feature>
<dbReference type="GO" id="GO:0005786">
    <property type="term" value="C:signal recognition particle, endoplasmic reticulum targeting"/>
    <property type="evidence" value="ECO:0007669"/>
    <property type="project" value="TreeGrafter"/>
</dbReference>
<keyword evidence="5" id="KW-1185">Reference proteome</keyword>
<dbReference type="AlphaFoldDB" id="A0A1Q3C579"/>
<dbReference type="OrthoDB" id="1724187at2759"/>
<evidence type="ECO:0000313" key="5">
    <source>
        <dbReference type="Proteomes" id="UP000187406"/>
    </source>
</evidence>
<name>A0A1Q3C579_CEPFO</name>
<gene>
    <name evidence="4" type="ORF">CFOL_v3_18925</name>
</gene>
<evidence type="ECO:0000256" key="1">
    <source>
        <dbReference type="ARBA" id="ARBA00022741"/>
    </source>
</evidence>
<comment type="caution">
    <text evidence="4">The sequence shown here is derived from an EMBL/GenBank/DDBJ whole genome shotgun (WGS) entry which is preliminary data.</text>
</comment>
<dbReference type="Gene3D" id="3.40.50.300">
    <property type="entry name" value="P-loop containing nucleotide triphosphate hydrolases"/>
    <property type="match status" value="1"/>
</dbReference>
<dbReference type="PANTHER" id="PTHR11564">
    <property type="entry name" value="SIGNAL RECOGNITION PARTICLE 54K PROTEIN SRP54"/>
    <property type="match status" value="1"/>
</dbReference>
<dbReference type="GO" id="GO:0005829">
    <property type="term" value="C:cytosol"/>
    <property type="evidence" value="ECO:0007669"/>
    <property type="project" value="TreeGrafter"/>
</dbReference>
<accession>A0A1Q3C579</accession>
<dbReference type="SMART" id="SM00962">
    <property type="entry name" value="SRP54"/>
    <property type="match status" value="1"/>
</dbReference>
<feature type="non-terminal residue" evidence="4">
    <location>
        <position position="1"/>
    </location>
</feature>
<reference evidence="5" key="1">
    <citation type="submission" date="2016-04" db="EMBL/GenBank/DDBJ databases">
        <title>Cephalotus genome sequencing.</title>
        <authorList>
            <person name="Fukushima K."/>
            <person name="Hasebe M."/>
            <person name="Fang X."/>
        </authorList>
    </citation>
    <scope>NUCLEOTIDE SEQUENCE [LARGE SCALE GENOMIC DNA]</scope>
    <source>
        <strain evidence="5">cv. St1</strain>
    </source>
</reference>
<dbReference type="InParanoid" id="A0A1Q3C579"/>
<dbReference type="Proteomes" id="UP000187406">
    <property type="component" value="Unassembled WGS sequence"/>
</dbReference>
<dbReference type="EMBL" id="BDDD01001367">
    <property type="protein sequence ID" value="GAV75446.1"/>
    <property type="molecule type" value="Genomic_DNA"/>
</dbReference>
<keyword evidence="2" id="KW-0342">GTP-binding</keyword>
<protein>
    <submittedName>
        <fullName evidence="4">SRP54 domain-containing protein</fullName>
    </submittedName>
</protein>
<dbReference type="STRING" id="3775.A0A1Q3C579"/>
<evidence type="ECO:0000256" key="2">
    <source>
        <dbReference type="ARBA" id="ARBA00023134"/>
    </source>
</evidence>
<dbReference type="GO" id="GO:0008312">
    <property type="term" value="F:7S RNA binding"/>
    <property type="evidence" value="ECO:0007669"/>
    <property type="project" value="TreeGrafter"/>
</dbReference>
<dbReference type="GO" id="GO:0006616">
    <property type="term" value="P:SRP-dependent cotranslational protein targeting to membrane, translocation"/>
    <property type="evidence" value="ECO:0007669"/>
    <property type="project" value="TreeGrafter"/>
</dbReference>
<evidence type="ECO:0000259" key="3">
    <source>
        <dbReference type="SMART" id="SM00962"/>
    </source>
</evidence>
<dbReference type="InterPro" id="IPR000897">
    <property type="entry name" value="SRP54_GTPase_dom"/>
</dbReference>
<proteinExistence type="predicted"/>
<sequence length="103" mass="11254">SDQVKNAVDGVKTFNEENYDLIIDDTVGSHKLEAAFIEVMRQVYEAMKPALVIFVTYSSIGQAAFDQAQAFKQSVVVGAVIVTKMDGHAKGDVAFSAYCNYHS</sequence>
<keyword evidence="1" id="KW-0547">Nucleotide-binding</keyword>
<dbReference type="GO" id="GO:0030942">
    <property type="term" value="F:endoplasmic reticulum signal peptide binding"/>
    <property type="evidence" value="ECO:0007669"/>
    <property type="project" value="TreeGrafter"/>
</dbReference>